<dbReference type="GO" id="GO:0005886">
    <property type="term" value="C:plasma membrane"/>
    <property type="evidence" value="ECO:0007669"/>
    <property type="project" value="UniProtKB-SubCell"/>
</dbReference>
<evidence type="ECO:0000313" key="11">
    <source>
        <dbReference type="EMBL" id="MCS5708659.1"/>
    </source>
</evidence>
<comment type="caution">
    <text evidence="10">The sequence shown here is derived from an EMBL/GenBank/DDBJ whole genome shotgun (WGS) entry which is preliminary data.</text>
</comment>
<feature type="transmembrane region" description="Helical" evidence="8">
    <location>
        <begin position="229"/>
        <end position="250"/>
    </location>
</feature>
<evidence type="ECO:0000256" key="6">
    <source>
        <dbReference type="ARBA" id="ARBA00022989"/>
    </source>
</evidence>
<dbReference type="RefSeq" id="WP_057624753.1">
    <property type="nucleotide sequence ID" value="NZ_LKHV02000001.1"/>
</dbReference>
<accession>A0A0Q9YCD0</accession>
<proteinExistence type="inferred from homology"/>
<protein>
    <submittedName>
        <fullName evidence="11">ABC transporter permease subunit</fullName>
    </submittedName>
    <submittedName>
        <fullName evidence="10">Inner membrane ABC transporter permease protein YdcV</fullName>
    </submittedName>
</protein>
<feature type="transmembrane region" description="Helical" evidence="8">
    <location>
        <begin position="171"/>
        <end position="196"/>
    </location>
</feature>
<organism evidence="10">
    <name type="scientific">Candidatus Berkiella cookevillensis</name>
    <dbReference type="NCBI Taxonomy" id="437022"/>
    <lineage>
        <taxon>Bacteria</taxon>
        <taxon>Pseudomonadati</taxon>
        <taxon>Pseudomonadota</taxon>
        <taxon>Gammaproteobacteria</taxon>
        <taxon>Candidatus Berkiellales</taxon>
        <taxon>Candidatus Berkiellaceae</taxon>
        <taxon>Candidatus Berkiella</taxon>
    </lineage>
</organism>
<keyword evidence="6 8" id="KW-1133">Transmembrane helix</keyword>
<dbReference type="PROSITE" id="PS50928">
    <property type="entry name" value="ABC_TM1"/>
    <property type="match status" value="1"/>
</dbReference>
<reference evidence="11" key="3">
    <citation type="submission" date="2021-06" db="EMBL/GenBank/DDBJ databases">
        <title>Genomic Description and Analysis of Intracellular Bacteria, Candidatus Berkiella cookevillensis and Candidatus Berkiella aquae.</title>
        <authorList>
            <person name="Kidane D.T."/>
            <person name="Mehari Y.T."/>
            <person name="Rice F.C."/>
            <person name="Arivett B.A."/>
            <person name="Farone A.L."/>
            <person name="Berk S.G."/>
            <person name="Farone M.B."/>
        </authorList>
    </citation>
    <scope>NUCLEOTIDE SEQUENCE</scope>
    <source>
        <strain evidence="11">CC99</strain>
    </source>
</reference>
<feature type="domain" description="ABC transmembrane type-1" evidence="9">
    <location>
        <begin position="59"/>
        <end position="247"/>
    </location>
</feature>
<comment type="similarity">
    <text evidence="2">Belongs to the binding-protein-dependent transport system permease family. CysTW subfamily.</text>
</comment>
<dbReference type="InterPro" id="IPR000515">
    <property type="entry name" value="MetI-like"/>
</dbReference>
<name>A0A0Q9YCD0_9GAMM</name>
<dbReference type="Proteomes" id="UP000051494">
    <property type="component" value="Unassembled WGS sequence"/>
</dbReference>
<feature type="transmembrane region" description="Helical" evidence="8">
    <location>
        <begin position="7"/>
        <end position="29"/>
    </location>
</feature>
<dbReference type="InterPro" id="IPR051789">
    <property type="entry name" value="Bact_Polyamine_Transport"/>
</dbReference>
<reference evidence="11" key="2">
    <citation type="journal article" date="2016" name="Genome Announc.">
        <title>Draft Genome Sequences of Two Novel Amoeba-Resistant Intranuclear Bacteria, 'Candidatus Berkiella cookevillensis' and 'Candidatus Berkiella aquae'.</title>
        <authorList>
            <person name="Mehari Y.T."/>
            <person name="Arivett B.A."/>
            <person name="Farone A.L."/>
            <person name="Gunderson J.H."/>
            <person name="Farone M.B."/>
        </authorList>
    </citation>
    <scope>NUCLEOTIDE SEQUENCE</scope>
    <source>
        <strain evidence="11">CC99</strain>
    </source>
</reference>
<dbReference type="Gene3D" id="1.10.3720.10">
    <property type="entry name" value="MetI-like"/>
    <property type="match status" value="1"/>
</dbReference>
<evidence type="ECO:0000256" key="4">
    <source>
        <dbReference type="ARBA" id="ARBA00022475"/>
    </source>
</evidence>
<dbReference type="EMBL" id="LKHV01000008">
    <property type="protein sequence ID" value="KRG18224.1"/>
    <property type="molecule type" value="Genomic_DNA"/>
</dbReference>
<gene>
    <name evidence="10" type="primary">ydcV</name>
    <name evidence="11" type="ORF">CC99x_007030</name>
    <name evidence="10" type="ORF">CC99x_01666</name>
</gene>
<dbReference type="Pfam" id="PF00528">
    <property type="entry name" value="BPD_transp_1"/>
    <property type="match status" value="1"/>
</dbReference>
<evidence type="ECO:0000256" key="8">
    <source>
        <dbReference type="RuleBase" id="RU363032"/>
    </source>
</evidence>
<dbReference type="AlphaFoldDB" id="A0A0Q9YCD0"/>
<evidence type="ECO:0000256" key="2">
    <source>
        <dbReference type="ARBA" id="ARBA00007069"/>
    </source>
</evidence>
<reference evidence="10" key="1">
    <citation type="submission" date="2015-09" db="EMBL/GenBank/DDBJ databases">
        <title>Draft Genome Sequences of Two Novel Amoeba-resistant Intranuclear Bacteria, Candidatus Berkiella cookevillensis and Candidatus Berkiella aquae.</title>
        <authorList>
            <person name="Mehari Y.T."/>
            <person name="Arivett B.A."/>
            <person name="Farone A.L."/>
            <person name="Gunderson J.H."/>
            <person name="Farone M.B."/>
        </authorList>
    </citation>
    <scope>NUCLEOTIDE SEQUENCE [LARGE SCALE GENOMIC DNA]</scope>
    <source>
        <strain evidence="10">CC99</strain>
    </source>
</reference>
<dbReference type="EMBL" id="LKHV02000001">
    <property type="protein sequence ID" value="MCS5708659.1"/>
    <property type="molecule type" value="Genomic_DNA"/>
</dbReference>
<evidence type="ECO:0000256" key="3">
    <source>
        <dbReference type="ARBA" id="ARBA00022448"/>
    </source>
</evidence>
<dbReference type="PANTHER" id="PTHR43848">
    <property type="entry name" value="PUTRESCINE TRANSPORT SYSTEM PERMEASE PROTEIN POTI"/>
    <property type="match status" value="1"/>
</dbReference>
<keyword evidence="5 8" id="KW-0812">Transmembrane</keyword>
<evidence type="ECO:0000256" key="7">
    <source>
        <dbReference type="ARBA" id="ARBA00023136"/>
    </source>
</evidence>
<dbReference type="STRING" id="437022.CC99x_01666"/>
<dbReference type="PANTHER" id="PTHR43848:SF2">
    <property type="entry name" value="PUTRESCINE TRANSPORT SYSTEM PERMEASE PROTEIN POTI"/>
    <property type="match status" value="1"/>
</dbReference>
<keyword evidence="4" id="KW-1003">Cell membrane</keyword>
<comment type="subcellular location">
    <subcellularLocation>
        <location evidence="1 8">Cell membrane</location>
        <topology evidence="1 8">Multi-pass membrane protein</topology>
    </subcellularLocation>
</comment>
<evidence type="ECO:0000313" key="10">
    <source>
        <dbReference type="EMBL" id="KRG18224.1"/>
    </source>
</evidence>
<dbReference type="OrthoDB" id="9782004at2"/>
<dbReference type="InterPro" id="IPR035906">
    <property type="entry name" value="MetI-like_sf"/>
</dbReference>
<keyword evidence="12" id="KW-1185">Reference proteome</keyword>
<keyword evidence="7 8" id="KW-0472">Membrane</keyword>
<feature type="transmembrane region" description="Helical" evidence="8">
    <location>
        <begin position="63"/>
        <end position="85"/>
    </location>
</feature>
<evidence type="ECO:0000256" key="1">
    <source>
        <dbReference type="ARBA" id="ARBA00004651"/>
    </source>
</evidence>
<dbReference type="GO" id="GO:0055085">
    <property type="term" value="P:transmembrane transport"/>
    <property type="evidence" value="ECO:0007669"/>
    <property type="project" value="InterPro"/>
</dbReference>
<feature type="transmembrane region" description="Helical" evidence="8">
    <location>
        <begin position="97"/>
        <end position="121"/>
    </location>
</feature>
<dbReference type="CDD" id="cd06261">
    <property type="entry name" value="TM_PBP2"/>
    <property type="match status" value="1"/>
</dbReference>
<evidence type="ECO:0000313" key="12">
    <source>
        <dbReference type="Proteomes" id="UP000051494"/>
    </source>
</evidence>
<evidence type="ECO:0000259" key="9">
    <source>
        <dbReference type="PROSITE" id="PS50928"/>
    </source>
</evidence>
<feature type="transmembrane region" description="Helical" evidence="8">
    <location>
        <begin position="127"/>
        <end position="150"/>
    </location>
</feature>
<keyword evidence="3 8" id="KW-0813">Transport</keyword>
<dbReference type="SUPFAM" id="SSF161098">
    <property type="entry name" value="MetI-like"/>
    <property type="match status" value="1"/>
</dbReference>
<sequence length="256" mass="29159">MNRWFKVGYLGLIYLFLYVPIFALIVYSFNDANFSMVWHGFTTTWYKHALQDSNLWIAVWHSFYLALSATTTALLIGTLGAVSFYRYNFFWKKLLQGLLFILLIVPDLVLAIAFLILFSMMGLSLGFWSLYIAHVTFCIPFVVVIIYSRVKSIDPNIFSAASDLGASEQQIFLRVIFPLLLPAIISAGLLCFVLSFDDIIISYFVSGSNFEILSVKIFSLARLGVIPEVNALCSMLFLMTLILVCLSQWVSKWRKI</sequence>
<evidence type="ECO:0000256" key="5">
    <source>
        <dbReference type="ARBA" id="ARBA00022692"/>
    </source>
</evidence>